<dbReference type="EMBL" id="CAJFCJ010000001">
    <property type="protein sequence ID" value="CAD5111113.1"/>
    <property type="molecule type" value="Genomic_DNA"/>
</dbReference>
<sequence>MNGGNRSYRISRMSLGTQTILAAREKTSYFSSTAEESKPLELYILKSDSNSRIVWLYVVANKIPFELYNFDRKISDLRCMESFNPTLTLPCIVDGSKIIFGTEAILNYLAEKYASFRLLGDGDPDIKAECNGFISLAVSVIYRIVQKEYVEPQLDDKCDIYLRKHLTNRAKIEVEHRLNQLEKLLRANNFLMGNKGL</sequence>
<dbReference type="PROSITE" id="PS50404">
    <property type="entry name" value="GST_NTER"/>
    <property type="match status" value="1"/>
</dbReference>
<name>A0A7I8V667_9ANNE</name>
<dbReference type="GO" id="GO:0006749">
    <property type="term" value="P:glutathione metabolic process"/>
    <property type="evidence" value="ECO:0007669"/>
    <property type="project" value="TreeGrafter"/>
</dbReference>
<evidence type="ECO:0000313" key="3">
    <source>
        <dbReference type="Proteomes" id="UP000549394"/>
    </source>
</evidence>
<keyword evidence="3" id="KW-1185">Reference proteome</keyword>
<dbReference type="OrthoDB" id="6094707at2759"/>
<dbReference type="Pfam" id="PF13417">
    <property type="entry name" value="GST_N_3"/>
    <property type="match status" value="1"/>
</dbReference>
<dbReference type="CDD" id="cd00570">
    <property type="entry name" value="GST_N_family"/>
    <property type="match status" value="1"/>
</dbReference>
<dbReference type="InterPro" id="IPR036249">
    <property type="entry name" value="Thioredoxin-like_sf"/>
</dbReference>
<evidence type="ECO:0000259" key="1">
    <source>
        <dbReference type="PROSITE" id="PS50404"/>
    </source>
</evidence>
<reference evidence="2 3" key="1">
    <citation type="submission" date="2020-08" db="EMBL/GenBank/DDBJ databases">
        <authorList>
            <person name="Hejnol A."/>
        </authorList>
    </citation>
    <scope>NUCLEOTIDE SEQUENCE [LARGE SCALE GENOMIC DNA]</scope>
</reference>
<dbReference type="InterPro" id="IPR004045">
    <property type="entry name" value="Glutathione_S-Trfase_N"/>
</dbReference>
<dbReference type="Gene3D" id="3.40.30.10">
    <property type="entry name" value="Glutaredoxin"/>
    <property type="match status" value="1"/>
</dbReference>
<gene>
    <name evidence="2" type="ORF">DGYR_LOCUS447</name>
</gene>
<accession>A0A7I8V667</accession>
<dbReference type="GO" id="GO:0004364">
    <property type="term" value="F:glutathione transferase activity"/>
    <property type="evidence" value="ECO:0007669"/>
    <property type="project" value="TreeGrafter"/>
</dbReference>
<dbReference type="PANTHER" id="PTHR43969">
    <property type="entry name" value="GLUTATHIONE S TRANSFERASE D10, ISOFORM A-RELATED"/>
    <property type="match status" value="1"/>
</dbReference>
<dbReference type="InterPro" id="IPR036282">
    <property type="entry name" value="Glutathione-S-Trfase_C_sf"/>
</dbReference>
<evidence type="ECO:0000313" key="2">
    <source>
        <dbReference type="EMBL" id="CAD5111113.1"/>
    </source>
</evidence>
<proteinExistence type="predicted"/>
<dbReference type="Proteomes" id="UP000549394">
    <property type="component" value="Unassembled WGS sequence"/>
</dbReference>
<organism evidence="2 3">
    <name type="scientific">Dimorphilus gyrociliatus</name>
    <dbReference type="NCBI Taxonomy" id="2664684"/>
    <lineage>
        <taxon>Eukaryota</taxon>
        <taxon>Metazoa</taxon>
        <taxon>Spiralia</taxon>
        <taxon>Lophotrochozoa</taxon>
        <taxon>Annelida</taxon>
        <taxon>Polychaeta</taxon>
        <taxon>Polychaeta incertae sedis</taxon>
        <taxon>Dinophilidae</taxon>
        <taxon>Dimorphilus</taxon>
    </lineage>
</organism>
<dbReference type="Gene3D" id="1.20.1050.10">
    <property type="match status" value="1"/>
</dbReference>
<dbReference type="PANTHER" id="PTHR43969:SF9">
    <property type="entry name" value="GLUTATHIONE S TRANSFERASE D10, ISOFORM A-RELATED"/>
    <property type="match status" value="1"/>
</dbReference>
<feature type="domain" description="GST N-terminal" evidence="1">
    <location>
        <begin position="38"/>
        <end position="117"/>
    </location>
</feature>
<dbReference type="AlphaFoldDB" id="A0A7I8V667"/>
<dbReference type="SUPFAM" id="SSF52833">
    <property type="entry name" value="Thioredoxin-like"/>
    <property type="match status" value="1"/>
</dbReference>
<dbReference type="SUPFAM" id="SSF47616">
    <property type="entry name" value="GST C-terminal domain-like"/>
    <property type="match status" value="1"/>
</dbReference>
<protein>
    <submittedName>
        <fullName evidence="2">DgyrCDS454</fullName>
    </submittedName>
</protein>
<comment type="caution">
    <text evidence="2">The sequence shown here is derived from an EMBL/GenBank/DDBJ whole genome shotgun (WGS) entry which is preliminary data.</text>
</comment>